<dbReference type="Proteomes" id="UP000321168">
    <property type="component" value="Unassembled WGS sequence"/>
</dbReference>
<evidence type="ECO:0000313" key="2">
    <source>
        <dbReference type="EMBL" id="TXC81940.1"/>
    </source>
</evidence>
<dbReference type="EMBL" id="VORB01000002">
    <property type="protein sequence ID" value="TXC81940.1"/>
    <property type="molecule type" value="Genomic_DNA"/>
</dbReference>
<dbReference type="OrthoDB" id="323926at2"/>
<dbReference type="InterPro" id="IPR036412">
    <property type="entry name" value="HAD-like_sf"/>
</dbReference>
<dbReference type="SUPFAM" id="SSF56784">
    <property type="entry name" value="HAD-like"/>
    <property type="match status" value="1"/>
</dbReference>
<dbReference type="InterPro" id="IPR000182">
    <property type="entry name" value="GNAT_dom"/>
</dbReference>
<dbReference type="Gene3D" id="3.40.630.30">
    <property type="match status" value="1"/>
</dbReference>
<accession>A0A5C6VAR4</accession>
<evidence type="ECO:0000313" key="3">
    <source>
        <dbReference type="Proteomes" id="UP000321168"/>
    </source>
</evidence>
<dbReference type="InterPro" id="IPR023214">
    <property type="entry name" value="HAD_sf"/>
</dbReference>
<dbReference type="SUPFAM" id="SSF55729">
    <property type="entry name" value="Acyl-CoA N-acyltransferases (Nat)"/>
    <property type="match status" value="1"/>
</dbReference>
<evidence type="ECO:0000259" key="1">
    <source>
        <dbReference type="PROSITE" id="PS51186"/>
    </source>
</evidence>
<feature type="domain" description="N-acetyltransferase" evidence="1">
    <location>
        <begin position="185"/>
        <end position="333"/>
    </location>
</feature>
<dbReference type="GO" id="GO:0016747">
    <property type="term" value="F:acyltransferase activity, transferring groups other than amino-acyl groups"/>
    <property type="evidence" value="ECO:0007669"/>
    <property type="project" value="InterPro"/>
</dbReference>
<protein>
    <submittedName>
        <fullName evidence="2">HAD-IIIC family phosphatase</fullName>
    </submittedName>
</protein>
<dbReference type="AlphaFoldDB" id="A0A5C6VAR4"/>
<keyword evidence="3" id="KW-1185">Reference proteome</keyword>
<gene>
    <name evidence="2" type="ORF">FRX97_02280</name>
</gene>
<dbReference type="NCBIfam" id="TIGR01681">
    <property type="entry name" value="HAD-SF-IIIC"/>
    <property type="match status" value="1"/>
</dbReference>
<dbReference type="Gene3D" id="3.40.50.1000">
    <property type="entry name" value="HAD superfamily/HAD-like"/>
    <property type="match status" value="1"/>
</dbReference>
<name>A0A5C6VAR4_9FLAO</name>
<dbReference type="InterPro" id="IPR010037">
    <property type="entry name" value="FkbH_domain"/>
</dbReference>
<dbReference type="RefSeq" id="WP_147012968.1">
    <property type="nucleotide sequence ID" value="NZ_VORB01000002.1"/>
</dbReference>
<dbReference type="InterPro" id="IPR010033">
    <property type="entry name" value="HAD_SF_ppase_IIIC"/>
</dbReference>
<dbReference type="InterPro" id="IPR016181">
    <property type="entry name" value="Acyl_CoA_acyltransferase"/>
</dbReference>
<dbReference type="PROSITE" id="PS51186">
    <property type="entry name" value="GNAT"/>
    <property type="match status" value="1"/>
</dbReference>
<sequence length="353" mass="40713">MKTPSSSTKKPVIKCVVWDLDNTLWNGVLLEHDELQLRDGIKEIIQTLDQWGIINSISSKNNFDDAKAKLESYGLWEYFLYPQISWDLKSNAISTIQEKLNIGFDAIAFIDDQAFEREEVNFVHHKVHCYDIDIIPQILHQFKPRFITPESSLRRKMYLDDEVRNNEEKEIGNNQAFLKSLDLDFRITRATVDDLQRVEELTIRTNQLNATGYSYSYDELETLIHSPNHMLLVAELTDRYGSYGKIGVAMAEFNQGIWNLKLLLMSCRVMSRGVGGVLLSYIMHKAKSQNTRLQAEFLPTDRNRLMYVTYKFSGFTEAGKLENGGVVLEHNLEKIPAYPEYIKVQTPDLQATS</sequence>
<dbReference type="NCBIfam" id="TIGR01686">
    <property type="entry name" value="FkbH"/>
    <property type="match status" value="1"/>
</dbReference>
<organism evidence="2 3">
    <name type="scientific">Luteibaculum oceani</name>
    <dbReference type="NCBI Taxonomy" id="1294296"/>
    <lineage>
        <taxon>Bacteria</taxon>
        <taxon>Pseudomonadati</taxon>
        <taxon>Bacteroidota</taxon>
        <taxon>Flavobacteriia</taxon>
        <taxon>Flavobacteriales</taxon>
        <taxon>Luteibaculaceae</taxon>
        <taxon>Luteibaculum</taxon>
    </lineage>
</organism>
<comment type="caution">
    <text evidence="2">The sequence shown here is derived from an EMBL/GenBank/DDBJ whole genome shotgun (WGS) entry which is preliminary data.</text>
</comment>
<reference evidence="2 3" key="1">
    <citation type="submission" date="2019-08" db="EMBL/GenBank/DDBJ databases">
        <title>Genome of Luteibaculum oceani JCM 18817.</title>
        <authorList>
            <person name="Bowman J.P."/>
        </authorList>
    </citation>
    <scope>NUCLEOTIDE SEQUENCE [LARGE SCALE GENOMIC DNA]</scope>
    <source>
        <strain evidence="2 3">JCM 18817</strain>
    </source>
</reference>
<proteinExistence type="predicted"/>